<comment type="caution">
    <text evidence="1">The sequence shown here is derived from an EMBL/GenBank/DDBJ whole genome shotgun (WGS) entry which is preliminary data.</text>
</comment>
<gene>
    <name evidence="1" type="ORF">HLPCO_001681</name>
</gene>
<dbReference type="Gene3D" id="3.30.200.150">
    <property type="match status" value="1"/>
</dbReference>
<dbReference type="InterPro" id="IPR011009">
    <property type="entry name" value="Kinase-like_dom_sf"/>
</dbReference>
<reference evidence="1 2" key="2">
    <citation type="journal article" date="2013" name="PLoS ONE">
        <title>INDIGO - INtegrated Data Warehouse of MIcrobial GenOmes with Examples from the Red Sea Extremophiles.</title>
        <authorList>
            <person name="Alam I."/>
            <person name="Antunes A."/>
            <person name="Kamau A.A."/>
            <person name="Ba Alawi W."/>
            <person name="Kalkatawi M."/>
            <person name="Stingl U."/>
            <person name="Bajic V.B."/>
        </authorList>
    </citation>
    <scope>NUCLEOTIDE SEQUENCE [LARGE SCALE GENOMIC DNA]</scope>
    <source>
        <strain evidence="1 2">SSD-17B</strain>
    </source>
</reference>
<dbReference type="EMBL" id="AFNU02000005">
    <property type="protein sequence ID" value="ERJ12154.1"/>
    <property type="molecule type" value="Genomic_DNA"/>
</dbReference>
<accession>F7PTJ6</accession>
<dbReference type="STRING" id="1033810.HLPCO_001681"/>
<dbReference type="Proteomes" id="UP000005707">
    <property type="component" value="Unassembled WGS sequence"/>
</dbReference>
<evidence type="ECO:0000313" key="1">
    <source>
        <dbReference type="EMBL" id="ERJ12154.1"/>
    </source>
</evidence>
<keyword evidence="2" id="KW-1185">Reference proteome</keyword>
<dbReference type="InParanoid" id="F7PTJ6"/>
<dbReference type="AlphaFoldDB" id="F7PTJ6"/>
<dbReference type="Gene3D" id="3.90.1200.10">
    <property type="match status" value="1"/>
</dbReference>
<dbReference type="SUPFAM" id="SSF56112">
    <property type="entry name" value="Protein kinase-like (PK-like)"/>
    <property type="match status" value="1"/>
</dbReference>
<evidence type="ECO:0000313" key="2">
    <source>
        <dbReference type="Proteomes" id="UP000005707"/>
    </source>
</evidence>
<sequence length="114" mass="12695">MVVGIAIIKKVVTDKGCFLIRICPPNTEGYKNEIAVSKALKSTIRIPSLLHSTLLKDRIILIYEFIEGTSMQTQFSNDEINRTEIVSQVARVAATIHNTNRKQITGLSELVVLI</sequence>
<protein>
    <recommendedName>
        <fullName evidence="3">Protein kinase domain-containing protein</fullName>
    </recommendedName>
</protein>
<evidence type="ECO:0008006" key="3">
    <source>
        <dbReference type="Google" id="ProtNLM"/>
    </source>
</evidence>
<reference evidence="1 2" key="1">
    <citation type="journal article" date="2011" name="J. Bacteriol.">
        <title>Genome sequence of Haloplasma contractile, an unusual contractile bacterium from a deep-sea anoxic brine lake.</title>
        <authorList>
            <person name="Antunes A."/>
            <person name="Alam I."/>
            <person name="El Dorry H."/>
            <person name="Siam R."/>
            <person name="Robertson A."/>
            <person name="Bajic V.B."/>
            <person name="Stingl U."/>
        </authorList>
    </citation>
    <scope>NUCLEOTIDE SEQUENCE [LARGE SCALE GENOMIC DNA]</scope>
    <source>
        <strain evidence="1 2">SSD-17B</strain>
    </source>
</reference>
<dbReference type="OrthoDB" id="9800774at2"/>
<proteinExistence type="predicted"/>
<organism evidence="1 2">
    <name type="scientific">Haloplasma contractile SSD-17B</name>
    <dbReference type="NCBI Taxonomy" id="1033810"/>
    <lineage>
        <taxon>Bacteria</taxon>
        <taxon>Bacillati</taxon>
        <taxon>Mycoplasmatota</taxon>
        <taxon>Mollicutes</taxon>
        <taxon>Haloplasmatales</taxon>
        <taxon>Haloplasmataceae</taxon>
        <taxon>Haloplasma</taxon>
    </lineage>
</organism>
<dbReference type="RefSeq" id="WP_008825155.1">
    <property type="nucleotide sequence ID" value="NZ_AFNU02000005.1"/>
</dbReference>
<name>F7PTJ6_9MOLU</name>